<dbReference type="InterPro" id="IPR039584">
    <property type="entry name" value="HSF2BP"/>
</dbReference>
<accession>A0A835CYC2</accession>
<evidence type="ECO:0000313" key="2">
    <source>
        <dbReference type="EMBL" id="KAF7997490.1"/>
    </source>
</evidence>
<feature type="coiled-coil region" evidence="1">
    <location>
        <begin position="95"/>
        <end position="122"/>
    </location>
</feature>
<keyword evidence="3" id="KW-1185">Reference proteome</keyword>
<sequence>MDDDILQKAKDLLIEDDSIDKVEQVQIKIDNFLDVIKEKIIETSVDCDIDKVYDEMKEFMAKFYDVQTLLINSRNESCKKVVELEAKYSQLYKKWQQEQMKAQELQNTNRELSQELQSQNKFSTNMGSVTSNLLCLSSKVSQMVKLWLTEDPKKVGELFVTTSTILASFITYFSDEYPEANCDDFHLVKSLLGTVSNISSITLGRSFMTTHPDGQKLTAQIIQVIHKVPEIPSGITMKKLLISIIYNVSLAQPGLPFLIHHKVYNVIPNCLTDSTLDVDKKLQLKALHLLQSLTFDLKDFSLLELILSSIPRETIEGLTKSDNSHVAKAADEILVNIKKCHEYADTVSNVSSKRTLDHYADDKYF</sequence>
<dbReference type="OrthoDB" id="10065854at2759"/>
<evidence type="ECO:0000313" key="3">
    <source>
        <dbReference type="Proteomes" id="UP000639338"/>
    </source>
</evidence>
<dbReference type="GO" id="GO:0005829">
    <property type="term" value="C:cytosol"/>
    <property type="evidence" value="ECO:0007669"/>
    <property type="project" value="TreeGrafter"/>
</dbReference>
<dbReference type="AlphaFoldDB" id="A0A835CYC2"/>
<organism evidence="2 3">
    <name type="scientific">Aphidius gifuensis</name>
    <name type="common">Parasitoid wasp</name>
    <dbReference type="NCBI Taxonomy" id="684658"/>
    <lineage>
        <taxon>Eukaryota</taxon>
        <taxon>Metazoa</taxon>
        <taxon>Ecdysozoa</taxon>
        <taxon>Arthropoda</taxon>
        <taxon>Hexapoda</taxon>
        <taxon>Insecta</taxon>
        <taxon>Pterygota</taxon>
        <taxon>Neoptera</taxon>
        <taxon>Endopterygota</taxon>
        <taxon>Hymenoptera</taxon>
        <taxon>Apocrita</taxon>
        <taxon>Ichneumonoidea</taxon>
        <taxon>Braconidae</taxon>
        <taxon>Aphidiinae</taxon>
        <taxon>Aphidius</taxon>
    </lineage>
</organism>
<gene>
    <name evidence="2" type="ORF">HCN44_006061</name>
</gene>
<name>A0A835CYC2_APHGI</name>
<reference evidence="2 3" key="1">
    <citation type="submission" date="2020-08" db="EMBL/GenBank/DDBJ databases">
        <title>Aphidius gifuensis genome sequencing and assembly.</title>
        <authorList>
            <person name="Du Z."/>
        </authorList>
    </citation>
    <scope>NUCLEOTIDE SEQUENCE [LARGE SCALE GENOMIC DNA]</scope>
    <source>
        <strain evidence="2">YNYX2018</strain>
        <tissue evidence="2">Adults</tissue>
    </source>
</reference>
<protein>
    <submittedName>
        <fullName evidence="2">Uncharacterized protein</fullName>
    </submittedName>
</protein>
<dbReference type="PANTHER" id="PTHR15434">
    <property type="entry name" value="HEAT SHOCK FACTOR 2-BINDING PROTEIN"/>
    <property type="match status" value="1"/>
</dbReference>
<proteinExistence type="predicted"/>
<comment type="caution">
    <text evidence="2">The sequence shown here is derived from an EMBL/GenBank/DDBJ whole genome shotgun (WGS) entry which is preliminary data.</text>
</comment>
<evidence type="ECO:0000256" key="1">
    <source>
        <dbReference type="SAM" id="Coils"/>
    </source>
</evidence>
<dbReference type="EMBL" id="JACMRX010000001">
    <property type="protein sequence ID" value="KAF7997490.1"/>
    <property type="molecule type" value="Genomic_DNA"/>
</dbReference>
<keyword evidence="1" id="KW-0175">Coiled coil</keyword>
<dbReference type="PANTHER" id="PTHR15434:SF2">
    <property type="entry name" value="HEAT SHOCK FACTOR 2-BINDING PROTEIN"/>
    <property type="match status" value="1"/>
</dbReference>
<dbReference type="Proteomes" id="UP000639338">
    <property type="component" value="Unassembled WGS sequence"/>
</dbReference>